<gene>
    <name evidence="1" type="ORF">METZ01_LOCUS218724</name>
</gene>
<dbReference type="EMBL" id="UINC01051560">
    <property type="protein sequence ID" value="SVB65870.1"/>
    <property type="molecule type" value="Genomic_DNA"/>
</dbReference>
<protein>
    <submittedName>
        <fullName evidence="1">Uncharacterized protein</fullName>
    </submittedName>
</protein>
<evidence type="ECO:0000313" key="1">
    <source>
        <dbReference type="EMBL" id="SVB65870.1"/>
    </source>
</evidence>
<accession>A0A382FS80</accession>
<name>A0A382FS80_9ZZZZ</name>
<reference evidence="1" key="1">
    <citation type="submission" date="2018-05" db="EMBL/GenBank/DDBJ databases">
        <authorList>
            <person name="Lanie J.A."/>
            <person name="Ng W.-L."/>
            <person name="Kazmierczak K.M."/>
            <person name="Andrzejewski T.M."/>
            <person name="Davidsen T.M."/>
            <person name="Wayne K.J."/>
            <person name="Tettelin H."/>
            <person name="Glass J.I."/>
            <person name="Rusch D."/>
            <person name="Podicherti R."/>
            <person name="Tsui H.-C.T."/>
            <person name="Winkler M.E."/>
        </authorList>
    </citation>
    <scope>NUCLEOTIDE SEQUENCE</scope>
</reference>
<dbReference type="AlphaFoldDB" id="A0A382FS80"/>
<feature type="non-terminal residue" evidence="1">
    <location>
        <position position="1"/>
    </location>
</feature>
<proteinExistence type="predicted"/>
<organism evidence="1">
    <name type="scientific">marine metagenome</name>
    <dbReference type="NCBI Taxonomy" id="408172"/>
    <lineage>
        <taxon>unclassified sequences</taxon>
        <taxon>metagenomes</taxon>
        <taxon>ecological metagenomes</taxon>
    </lineage>
</organism>
<sequence>EYREGDIHSERLIELQKNIDKAIKEIKAKKIN</sequence>